<accession>A0A9W9A382</accession>
<dbReference type="AlphaFoldDB" id="A0A9W9A382"/>
<organism evidence="1 2">
    <name type="scientific">Lentinula lateritia</name>
    <dbReference type="NCBI Taxonomy" id="40482"/>
    <lineage>
        <taxon>Eukaryota</taxon>
        <taxon>Fungi</taxon>
        <taxon>Dikarya</taxon>
        <taxon>Basidiomycota</taxon>
        <taxon>Agaricomycotina</taxon>
        <taxon>Agaricomycetes</taxon>
        <taxon>Agaricomycetidae</taxon>
        <taxon>Agaricales</taxon>
        <taxon>Marasmiineae</taxon>
        <taxon>Omphalotaceae</taxon>
        <taxon>Lentinula</taxon>
    </lineage>
</organism>
<name>A0A9W9A382_9AGAR</name>
<evidence type="ECO:0000313" key="1">
    <source>
        <dbReference type="EMBL" id="KAJ4473388.1"/>
    </source>
</evidence>
<feature type="non-terminal residue" evidence="1">
    <location>
        <position position="1"/>
    </location>
</feature>
<comment type="caution">
    <text evidence="1">The sequence shown here is derived from an EMBL/GenBank/DDBJ whole genome shotgun (WGS) entry which is preliminary data.</text>
</comment>
<reference evidence="1" key="1">
    <citation type="submission" date="2022-08" db="EMBL/GenBank/DDBJ databases">
        <authorList>
            <consortium name="DOE Joint Genome Institute"/>
            <person name="Min B."/>
            <person name="Riley R."/>
            <person name="Sierra-Patev S."/>
            <person name="Naranjo-Ortiz M."/>
            <person name="Looney B."/>
            <person name="Konkel Z."/>
            <person name="Slot J.C."/>
            <person name="Sakamoto Y."/>
            <person name="Steenwyk J.L."/>
            <person name="Rokas A."/>
            <person name="Carro J."/>
            <person name="Camarero S."/>
            <person name="Ferreira P."/>
            <person name="Molpeceres G."/>
            <person name="Ruiz-Duenas F.J."/>
            <person name="Serrano A."/>
            <person name="Henrissat B."/>
            <person name="Drula E."/>
            <person name="Hughes K.W."/>
            <person name="Mata J.L."/>
            <person name="Ishikawa N.K."/>
            <person name="Vargas-Isla R."/>
            <person name="Ushijima S."/>
            <person name="Smith C.A."/>
            <person name="Ahrendt S."/>
            <person name="Andreopoulos W."/>
            <person name="He G."/>
            <person name="Labutti K."/>
            <person name="Lipzen A."/>
            <person name="Ng V."/>
            <person name="Sandor L."/>
            <person name="Barry K."/>
            <person name="Martinez A.T."/>
            <person name="Xiao Y."/>
            <person name="Gibbons J.G."/>
            <person name="Terashima K."/>
            <person name="Hibbett D.S."/>
            <person name="Grigoriev I.V."/>
        </authorList>
    </citation>
    <scope>NUCLEOTIDE SEQUENCE</scope>
    <source>
        <strain evidence="1">Sp2 HRB7682 ss15</strain>
    </source>
</reference>
<proteinExistence type="predicted"/>
<dbReference type="EMBL" id="JANVFS010000025">
    <property type="protein sequence ID" value="KAJ4473388.1"/>
    <property type="molecule type" value="Genomic_DNA"/>
</dbReference>
<evidence type="ECO:0000313" key="2">
    <source>
        <dbReference type="Proteomes" id="UP001150238"/>
    </source>
</evidence>
<gene>
    <name evidence="1" type="ORF">C8J55DRAFT_400352</name>
</gene>
<feature type="non-terminal residue" evidence="1">
    <location>
        <position position="105"/>
    </location>
</feature>
<reference evidence="1" key="2">
    <citation type="journal article" date="2023" name="Proc. Natl. Acad. Sci. U.S.A.">
        <title>A global phylogenomic analysis of the shiitake genus Lentinula.</title>
        <authorList>
            <person name="Sierra-Patev S."/>
            <person name="Min B."/>
            <person name="Naranjo-Ortiz M."/>
            <person name="Looney B."/>
            <person name="Konkel Z."/>
            <person name="Slot J.C."/>
            <person name="Sakamoto Y."/>
            <person name="Steenwyk J.L."/>
            <person name="Rokas A."/>
            <person name="Carro J."/>
            <person name="Camarero S."/>
            <person name="Ferreira P."/>
            <person name="Molpeceres G."/>
            <person name="Ruiz-Duenas F.J."/>
            <person name="Serrano A."/>
            <person name="Henrissat B."/>
            <person name="Drula E."/>
            <person name="Hughes K.W."/>
            <person name="Mata J.L."/>
            <person name="Ishikawa N.K."/>
            <person name="Vargas-Isla R."/>
            <person name="Ushijima S."/>
            <person name="Smith C.A."/>
            <person name="Donoghue J."/>
            <person name="Ahrendt S."/>
            <person name="Andreopoulos W."/>
            <person name="He G."/>
            <person name="LaButti K."/>
            <person name="Lipzen A."/>
            <person name="Ng V."/>
            <person name="Riley R."/>
            <person name="Sandor L."/>
            <person name="Barry K."/>
            <person name="Martinez A.T."/>
            <person name="Xiao Y."/>
            <person name="Gibbons J.G."/>
            <person name="Terashima K."/>
            <person name="Grigoriev I.V."/>
            <person name="Hibbett D."/>
        </authorList>
    </citation>
    <scope>NUCLEOTIDE SEQUENCE</scope>
    <source>
        <strain evidence="1">Sp2 HRB7682 ss15</strain>
    </source>
</reference>
<dbReference type="Proteomes" id="UP001150238">
    <property type="component" value="Unassembled WGS sequence"/>
</dbReference>
<sequence length="105" mass="12138">QKFQRRLCIGSIMLDFCKSSGDEDGIFFWSYILCSLDVLTQTGMSDEETTCDRKINGSIRVIPARTSHHPTFRILFRYVDDIPSLYPDLFNKRGRKPMIRVTASI</sequence>
<protein>
    <submittedName>
        <fullName evidence="1">Uncharacterized protein</fullName>
    </submittedName>
</protein>